<keyword evidence="5" id="KW-1185">Reference proteome</keyword>
<evidence type="ECO:0000256" key="2">
    <source>
        <dbReference type="SAM" id="Phobius"/>
    </source>
</evidence>
<feature type="domain" description="GAF" evidence="3">
    <location>
        <begin position="214"/>
        <end position="332"/>
    </location>
</feature>
<evidence type="ECO:0000256" key="1">
    <source>
        <dbReference type="SAM" id="Coils"/>
    </source>
</evidence>
<feature type="transmembrane region" description="Helical" evidence="2">
    <location>
        <begin position="49"/>
        <end position="72"/>
    </location>
</feature>
<dbReference type="SUPFAM" id="SSF55781">
    <property type="entry name" value="GAF domain-like"/>
    <property type="match status" value="1"/>
</dbReference>
<keyword evidence="2" id="KW-0812">Transmembrane</keyword>
<keyword evidence="2" id="KW-1133">Transmembrane helix</keyword>
<gene>
    <name evidence="4" type="ORF">G9U52_26350</name>
</gene>
<keyword evidence="1" id="KW-0175">Coiled coil</keyword>
<keyword evidence="2" id="KW-0472">Membrane</keyword>
<dbReference type="EMBL" id="JAAOIW010000011">
    <property type="protein sequence ID" value="NHN33337.1"/>
    <property type="molecule type" value="Genomic_DNA"/>
</dbReference>
<organism evidence="4 5">
    <name type="scientific">Paenibacillus agricola</name>
    <dbReference type="NCBI Taxonomy" id="2716264"/>
    <lineage>
        <taxon>Bacteria</taxon>
        <taxon>Bacillati</taxon>
        <taxon>Bacillota</taxon>
        <taxon>Bacilli</taxon>
        <taxon>Bacillales</taxon>
        <taxon>Paenibacillaceae</taxon>
        <taxon>Paenibacillus</taxon>
    </lineage>
</organism>
<dbReference type="InterPro" id="IPR003018">
    <property type="entry name" value="GAF"/>
</dbReference>
<dbReference type="RefSeq" id="WP_166153634.1">
    <property type="nucleotide sequence ID" value="NZ_JAAOIW010000011.1"/>
</dbReference>
<proteinExistence type="predicted"/>
<name>A0ABX0JA49_9BACL</name>
<evidence type="ECO:0000259" key="3">
    <source>
        <dbReference type="Pfam" id="PF13185"/>
    </source>
</evidence>
<dbReference type="InterPro" id="IPR029016">
    <property type="entry name" value="GAF-like_dom_sf"/>
</dbReference>
<protein>
    <submittedName>
        <fullName evidence="4">GAF domain-containing protein</fullName>
    </submittedName>
</protein>
<evidence type="ECO:0000313" key="4">
    <source>
        <dbReference type="EMBL" id="NHN33337.1"/>
    </source>
</evidence>
<dbReference type="Pfam" id="PF13185">
    <property type="entry name" value="GAF_2"/>
    <property type="match status" value="1"/>
</dbReference>
<dbReference type="Gene3D" id="3.30.450.40">
    <property type="match status" value="1"/>
</dbReference>
<sequence length="378" mass="43832">MEAQLKPNQEEDYNLNPEKGLGIRMFFAFIIAFVLLAITLFAFNAMIDTAFSILIVKTYSILNDIMSFLFVLNGSFNTKTIFIAFIFLFFAGLGMYHYLGKWALWLCSRDKERGQLYSWMPNFLYHEYAVERYKLSNKEEEIKKLQKDMAAIEAEKNITGLLLDEMRRSVKNSLRDRRLVLNLDNLIGKCYSMAAKSFTLKDHEPYRLNLFLNSVCAEICSTTMDSNNNKHAYIFLRDFTEEKMELVGECRSGSNLSGDLEFEEGIGFVGRVWQKKEKMLYTDIDTQAHDIIVKQGERRYNSIVGVPILHNTEVIGIVVVASQLKDEISEVDYDNIERYLNIIQLSILIELSYRIKKGGDEYAILYELISEKTFFGRK</sequence>
<dbReference type="Proteomes" id="UP001165962">
    <property type="component" value="Unassembled WGS sequence"/>
</dbReference>
<evidence type="ECO:0000313" key="5">
    <source>
        <dbReference type="Proteomes" id="UP001165962"/>
    </source>
</evidence>
<reference evidence="4" key="1">
    <citation type="submission" date="2020-03" db="EMBL/GenBank/DDBJ databases">
        <title>Draft sequencing of Paenibacilllus sp. S3N08.</title>
        <authorList>
            <person name="Kim D.-U."/>
        </authorList>
    </citation>
    <scope>NUCLEOTIDE SEQUENCE</scope>
    <source>
        <strain evidence="4">S3N08</strain>
    </source>
</reference>
<accession>A0ABX0JA49</accession>
<comment type="caution">
    <text evidence="4">The sequence shown here is derived from an EMBL/GenBank/DDBJ whole genome shotgun (WGS) entry which is preliminary data.</text>
</comment>
<feature type="transmembrane region" description="Helical" evidence="2">
    <location>
        <begin position="21"/>
        <end position="43"/>
    </location>
</feature>
<feature type="transmembrane region" description="Helical" evidence="2">
    <location>
        <begin position="81"/>
        <end position="99"/>
    </location>
</feature>
<feature type="coiled-coil region" evidence="1">
    <location>
        <begin position="128"/>
        <end position="155"/>
    </location>
</feature>